<comment type="caution">
    <text evidence="1">The sequence shown here is derived from an EMBL/GenBank/DDBJ whole genome shotgun (WGS) entry which is preliminary data.</text>
</comment>
<sequence>MELKITGYNKWDLSVRKEVLYEFAWSLRANIDRLCSKNERKKIPYWMPSIKIQ</sequence>
<protein>
    <submittedName>
        <fullName evidence="1">Uncharacterized protein</fullName>
    </submittedName>
</protein>
<organism evidence="1 2">
    <name type="scientific">Selenomonas sputigena</name>
    <dbReference type="NCBI Taxonomy" id="69823"/>
    <lineage>
        <taxon>Bacteria</taxon>
        <taxon>Bacillati</taxon>
        <taxon>Bacillota</taxon>
        <taxon>Negativicutes</taxon>
        <taxon>Selenomonadales</taxon>
        <taxon>Selenomonadaceae</taxon>
        <taxon>Selenomonas</taxon>
    </lineage>
</organism>
<evidence type="ECO:0000313" key="2">
    <source>
        <dbReference type="Proteomes" id="UP001559623"/>
    </source>
</evidence>
<keyword evidence="2" id="KW-1185">Reference proteome</keyword>
<gene>
    <name evidence="1" type="ORF">QCO44_11840</name>
</gene>
<proteinExistence type="predicted"/>
<accession>A0ABV3X9S3</accession>
<reference evidence="1 2" key="1">
    <citation type="submission" date="2023-04" db="EMBL/GenBank/DDBJ databases">
        <title>Genome Sequence of Selenomonas sputigena ATCC 33150.</title>
        <authorList>
            <person name="Miller D.P."/>
            <person name="Anvari S."/>
            <person name="Polson S.W."/>
            <person name="Macdonald M."/>
            <person name="Mcdowell J.V."/>
        </authorList>
    </citation>
    <scope>NUCLEOTIDE SEQUENCE [LARGE SCALE GENOMIC DNA]</scope>
    <source>
        <strain evidence="1 2">ATCC 33150</strain>
    </source>
</reference>
<dbReference type="Proteomes" id="UP001559623">
    <property type="component" value="Unassembled WGS sequence"/>
</dbReference>
<evidence type="ECO:0000313" key="1">
    <source>
        <dbReference type="EMBL" id="MEX5286302.1"/>
    </source>
</evidence>
<name>A0ABV3X9S3_9FIRM</name>
<dbReference type="EMBL" id="JARVLH010000010">
    <property type="protein sequence ID" value="MEX5286302.1"/>
    <property type="molecule type" value="Genomic_DNA"/>
</dbReference>
<dbReference type="RefSeq" id="WP_368848019.1">
    <property type="nucleotide sequence ID" value="NZ_CP194411.1"/>
</dbReference>